<evidence type="ECO:0000256" key="3">
    <source>
        <dbReference type="SAM" id="MobiDB-lite"/>
    </source>
</evidence>
<evidence type="ECO:0000313" key="5">
    <source>
        <dbReference type="EMBL" id="GET89187.1"/>
    </source>
</evidence>
<dbReference type="AlphaFoldDB" id="A0A640KNE0"/>
<dbReference type="InterPro" id="IPR038294">
    <property type="entry name" value="SLBP_RNA_bind_sf"/>
</dbReference>
<dbReference type="FunFam" id="1.10.8.1120:FF:000004">
    <property type="entry name" value="Histone_RNA_hairpin-binding_protein_RNA-binding_domain_containing_protein"/>
    <property type="match status" value="1"/>
</dbReference>
<name>A0A640KNE0_LEITA</name>
<dbReference type="GO" id="GO:0071207">
    <property type="term" value="F:histone pre-mRNA stem-loop binding"/>
    <property type="evidence" value="ECO:0007669"/>
    <property type="project" value="TreeGrafter"/>
</dbReference>
<feature type="compositionally biased region" description="Basic and acidic residues" evidence="3">
    <location>
        <begin position="162"/>
        <end position="173"/>
    </location>
</feature>
<dbReference type="EMBL" id="BLBS01000034">
    <property type="protein sequence ID" value="GET89187.1"/>
    <property type="molecule type" value="Genomic_DNA"/>
</dbReference>
<reference evidence="5" key="1">
    <citation type="submission" date="2019-11" db="EMBL/GenBank/DDBJ databases">
        <title>Leishmania tarentolae CDS.</title>
        <authorList>
            <person name="Goto Y."/>
            <person name="Yamagishi J."/>
        </authorList>
    </citation>
    <scope>NUCLEOTIDE SEQUENCE [LARGE SCALE GENOMIC DNA]</scope>
    <source>
        <strain evidence="5">Parrot Tar II</strain>
    </source>
</reference>
<dbReference type="GO" id="GO:0005737">
    <property type="term" value="C:cytoplasm"/>
    <property type="evidence" value="ECO:0007669"/>
    <property type="project" value="TreeGrafter"/>
</dbReference>
<evidence type="ECO:0000313" key="6">
    <source>
        <dbReference type="Proteomes" id="UP000419144"/>
    </source>
</evidence>
<evidence type="ECO:0000256" key="2">
    <source>
        <dbReference type="ARBA" id="ARBA00022884"/>
    </source>
</evidence>
<comment type="caution">
    <text evidence="5">The sequence shown here is derived from an EMBL/GenBank/DDBJ whole genome shotgun (WGS) entry which is preliminary data.</text>
</comment>
<dbReference type="InterPro" id="IPR029344">
    <property type="entry name" value="SLBP_RNA_bind"/>
</dbReference>
<dbReference type="GO" id="GO:0006398">
    <property type="term" value="P:mRNA 3'-end processing by stem-loop binding and cleavage"/>
    <property type="evidence" value="ECO:0007669"/>
    <property type="project" value="TreeGrafter"/>
</dbReference>
<keyword evidence="2" id="KW-0694">RNA-binding</keyword>
<keyword evidence="6" id="KW-1185">Reference proteome</keyword>
<feature type="domain" description="Histone RNA hairpin-binding protein RNA-binding" evidence="4">
    <location>
        <begin position="163"/>
        <end position="232"/>
    </location>
</feature>
<dbReference type="PANTHER" id="PTHR17408">
    <property type="entry name" value="HISTONE RNA HAIRPIN-BINDING PROTEIN"/>
    <property type="match status" value="1"/>
</dbReference>
<feature type="region of interest" description="Disordered" evidence="3">
    <location>
        <begin position="701"/>
        <end position="724"/>
    </location>
</feature>
<accession>A0A640KNE0</accession>
<gene>
    <name evidence="5" type="ORF">LtaPh_2509700</name>
</gene>
<evidence type="ECO:0000259" key="4">
    <source>
        <dbReference type="Pfam" id="PF15247"/>
    </source>
</evidence>
<dbReference type="GO" id="GO:0071204">
    <property type="term" value="C:histone pre-mRNA 3'end processing complex"/>
    <property type="evidence" value="ECO:0007669"/>
    <property type="project" value="TreeGrafter"/>
</dbReference>
<proteinExistence type="inferred from homology"/>
<sequence length="870" mass="92990">MQQQQQQNATVPQCALRDRGSNSDGKACTVQTSANCEVPPKGSASLSPTRYFPSDGITPSAHQQSQQDHHLAGASWRNRHPPSSQSREPSRVSKQPHPHKQQQQRSPVYNPHGHRGDSERGVSISGGPNDWWQRTIPSNSKLSFVGGNTRPRKPSLSGNSPDEDRRRSQREKQIQFGYVTDGYTNMKRLIAHDPLLKSGGLLPLSPPDVVKGSKRLWDIQLRKWRRALHMFDYVFIDGEDHPETQAKVLEEQRRQWVSEAFNGMPREARLKIGLDTLRSIQCSSAVPSKIPIEEDLRCILRSDDCYESVRSIVPQSASSLTKGTDISPLEAGIKIHIAPSAAVLQRQQAQLEMQQRLSSLHQQQQHQYPLAADGTSEGMETGSHVPSATPVLGEADDYATAKRPVDLSPSPRRPPLPLLSMESPSHFSCPAQPQKACETTPQRQFCNNARDGQNSSTVSCSPLPRMAAAPAFTAFSSAEAAPGLSASQPRALSLSGSSAPVQGTSLGLPGISATAVLAPPPPFSGPPPCIVPSMWMPGVAVSPTATTEDLTTVATTRPLMPWCNHCGHCIGLPAPAITGTPYAGMCTGTAGSRGGVPAPAQVSPQHINPAAIGGSSGGMRPPAMPFPNTMPHMGHPTDTTAAAAVTTSPLYWQMLAPPIAEQVEGGGTFPIHHGNNQSQYRQSEARQDAFAMVTRSAVATAGRSCTRDGHRHSSRTAATSGGVATPQTVPRFVARLSTSPNELRLGERPSVPRLHSAEVASGGVSAAMKVLVTDTKPETAASAPLQQSSFAFEAAGEARLEHSQPVLAVTPERNLFGTEISAEVTTESRPVVVGARPPCEPQQDTLLGKPTLTPVIEDAPVIPLVFDGDE</sequence>
<protein>
    <recommendedName>
        <fullName evidence="4">Histone RNA hairpin-binding protein RNA-binding domain-containing protein</fullName>
    </recommendedName>
</protein>
<dbReference type="Gene3D" id="1.10.8.1120">
    <property type="entry name" value="Histone RNA hairpin-binding protein RNA-binding domain"/>
    <property type="match status" value="1"/>
</dbReference>
<dbReference type="VEuPathDB" id="TriTrypDB:LtaPh_2509700"/>
<organism evidence="5 6">
    <name type="scientific">Leishmania tarentolae</name>
    <name type="common">Sauroleishmania tarentolae</name>
    <dbReference type="NCBI Taxonomy" id="5689"/>
    <lineage>
        <taxon>Eukaryota</taxon>
        <taxon>Discoba</taxon>
        <taxon>Euglenozoa</taxon>
        <taxon>Kinetoplastea</taxon>
        <taxon>Metakinetoplastina</taxon>
        <taxon>Trypanosomatida</taxon>
        <taxon>Trypanosomatidae</taxon>
        <taxon>Leishmaniinae</taxon>
        <taxon>Leishmania</taxon>
        <taxon>lizard Leishmania</taxon>
    </lineage>
</organism>
<dbReference type="InterPro" id="IPR026502">
    <property type="entry name" value="SLBP1/SLBP2"/>
</dbReference>
<feature type="region of interest" description="Disordered" evidence="3">
    <location>
        <begin position="373"/>
        <end position="435"/>
    </location>
</feature>
<dbReference type="Proteomes" id="UP000419144">
    <property type="component" value="Unassembled WGS sequence"/>
</dbReference>
<dbReference type="OrthoDB" id="265795at2759"/>
<evidence type="ECO:0000256" key="1">
    <source>
        <dbReference type="ARBA" id="ARBA00006151"/>
    </source>
</evidence>
<comment type="similarity">
    <text evidence="1">Belongs to the SLBP family.</text>
</comment>
<dbReference type="PANTHER" id="PTHR17408:SF12">
    <property type="entry name" value="HISTONE RNA HAIRPIN-BINDING PROTEIN RNA-BINDING DOMAIN-CONTAINING PROTEIN"/>
    <property type="match status" value="1"/>
</dbReference>
<dbReference type="Pfam" id="PF15247">
    <property type="entry name" value="SLBP_RNA_bind"/>
    <property type="match status" value="1"/>
</dbReference>
<dbReference type="GO" id="GO:0003729">
    <property type="term" value="F:mRNA binding"/>
    <property type="evidence" value="ECO:0007669"/>
    <property type="project" value="InterPro"/>
</dbReference>
<feature type="region of interest" description="Disordered" evidence="3">
    <location>
        <begin position="1"/>
        <end position="173"/>
    </location>
</feature>
<dbReference type="GO" id="GO:0051028">
    <property type="term" value="P:mRNA transport"/>
    <property type="evidence" value="ECO:0007669"/>
    <property type="project" value="TreeGrafter"/>
</dbReference>